<reference evidence="3" key="1">
    <citation type="submission" date="2017-01" db="EMBL/GenBank/DDBJ databases">
        <authorList>
            <person name="Varghese N."/>
            <person name="Submissions S."/>
        </authorList>
    </citation>
    <scope>NUCLEOTIDE SEQUENCE [LARGE SCALE GENOMIC DNA]</scope>
    <source>
        <strain evidence="3">ATCC 12950</strain>
    </source>
</reference>
<proteinExistence type="predicted"/>
<feature type="transmembrane region" description="Helical" evidence="1">
    <location>
        <begin position="21"/>
        <end position="42"/>
    </location>
</feature>
<protein>
    <submittedName>
        <fullName evidence="2">Uncharacterized protein</fullName>
    </submittedName>
</protein>
<keyword evidence="1" id="KW-1133">Transmembrane helix</keyword>
<name>A0A1N6ZSD8_9ACTN</name>
<evidence type="ECO:0000256" key="1">
    <source>
        <dbReference type="SAM" id="Phobius"/>
    </source>
</evidence>
<accession>A0A1N6ZSD8</accession>
<keyword evidence="3" id="KW-1185">Reference proteome</keyword>
<sequence length="193" mass="21435">MPYSVFVTVELTQSGRGSRRVVVGVIGLVLFLLAGVGAYAVASGYREQDTKYCGHDCIPGLKIGTVVEALQGQGHACADKRQFWSCQLRIGKVRFEADLFRVPDVADFYEYIGKVEARIVNPDSTTAAAGLDYMSWFATLPHRDDPSTVKKLGGWLAEQITGDGDVTFVLDWEYALERKANTRSVELTMKRRY</sequence>
<dbReference type="AlphaFoldDB" id="A0A1N6ZSD8"/>
<gene>
    <name evidence="2" type="ORF">SAMN05421833_107258</name>
</gene>
<keyword evidence="1" id="KW-0472">Membrane</keyword>
<evidence type="ECO:0000313" key="3">
    <source>
        <dbReference type="Proteomes" id="UP000186096"/>
    </source>
</evidence>
<dbReference type="EMBL" id="FTNI01000007">
    <property type="protein sequence ID" value="SIR29694.1"/>
    <property type="molecule type" value="Genomic_DNA"/>
</dbReference>
<evidence type="ECO:0000313" key="2">
    <source>
        <dbReference type="EMBL" id="SIR29694.1"/>
    </source>
</evidence>
<organism evidence="2 3">
    <name type="scientific">Microbispora rosea</name>
    <dbReference type="NCBI Taxonomy" id="58117"/>
    <lineage>
        <taxon>Bacteria</taxon>
        <taxon>Bacillati</taxon>
        <taxon>Actinomycetota</taxon>
        <taxon>Actinomycetes</taxon>
        <taxon>Streptosporangiales</taxon>
        <taxon>Streptosporangiaceae</taxon>
        <taxon>Microbispora</taxon>
    </lineage>
</organism>
<dbReference type="STRING" id="58117.SAMN05421833_107258"/>
<dbReference type="Proteomes" id="UP000186096">
    <property type="component" value="Unassembled WGS sequence"/>
</dbReference>
<keyword evidence="1" id="KW-0812">Transmembrane</keyword>